<dbReference type="EMBL" id="LKET01000029">
    <property type="protein sequence ID" value="KPU44692.1"/>
    <property type="molecule type" value="Genomic_DNA"/>
</dbReference>
<proteinExistence type="predicted"/>
<dbReference type="InterPro" id="IPR021136">
    <property type="entry name" value="Flagellar_hook_control-like_C"/>
</dbReference>
<gene>
    <name evidence="2" type="ORF">OXPF_17780</name>
</gene>
<keyword evidence="2" id="KW-0282">Flagellum</keyword>
<dbReference type="CDD" id="cd17470">
    <property type="entry name" value="T3SS_Flik_C"/>
    <property type="match status" value="1"/>
</dbReference>
<reference evidence="2 3" key="1">
    <citation type="submission" date="2015-09" db="EMBL/GenBank/DDBJ databases">
        <title>Genome sequence of Oxobacter pfennigii DSM 3222.</title>
        <authorList>
            <person name="Poehlein A."/>
            <person name="Bengelsdorf F.R."/>
            <person name="Schiel-Bengelsdorf B."/>
            <person name="Duerre P."/>
            <person name="Daniel R."/>
        </authorList>
    </citation>
    <scope>NUCLEOTIDE SEQUENCE [LARGE SCALE GENOMIC DNA]</scope>
    <source>
        <strain evidence="2 3">DSM 3222</strain>
    </source>
</reference>
<dbReference type="Proteomes" id="UP000050326">
    <property type="component" value="Unassembled WGS sequence"/>
</dbReference>
<evidence type="ECO:0000313" key="2">
    <source>
        <dbReference type="EMBL" id="KPU44692.1"/>
    </source>
</evidence>
<feature type="domain" description="Flagellar hook-length control protein-like C-terminal" evidence="1">
    <location>
        <begin position="399"/>
        <end position="472"/>
    </location>
</feature>
<evidence type="ECO:0000313" key="3">
    <source>
        <dbReference type="Proteomes" id="UP000050326"/>
    </source>
</evidence>
<accession>A0A0P8W7Q6</accession>
<comment type="caution">
    <text evidence="2">The sequence shown here is derived from an EMBL/GenBank/DDBJ whole genome shotgun (WGS) entry which is preliminary data.</text>
</comment>
<dbReference type="Pfam" id="PF02120">
    <property type="entry name" value="Flg_hook"/>
    <property type="match status" value="1"/>
</dbReference>
<dbReference type="Gene3D" id="3.30.750.140">
    <property type="match status" value="1"/>
</dbReference>
<name>A0A0P8W7Q6_9CLOT</name>
<protein>
    <submittedName>
        <fullName evidence="2">Flagellar hook-length control protein FliK</fullName>
    </submittedName>
</protein>
<keyword evidence="2" id="KW-0969">Cilium</keyword>
<dbReference type="OrthoDB" id="1787532at2"/>
<keyword evidence="2" id="KW-0966">Cell projection</keyword>
<sequence length="521" mass="56376">MRIIVGQINNLINTALVKEGKKLQGQTSGFGGFDALLMILMGKSMNPGESLLGLGDILTGEGNSPLTANAGDMSALMEDLGDIESTNGPDMPVLFKKNLSGLMEDININSPQLALLNALSKSFVENDGTLAEVGQVTDKVTTQEGQLLNLLQVNEETASEGITEALVDINTQKNVGLTADTNFVIQNEESPGSAVEVIKSAQVKDESKQKVTADANSETKEEAFAGNRKTSEIAESIVFRNTRYAGSEVNALNTEDIGSKAESNTLNGNGQKVTSKEQDITEQFIVQRPEIIRILKGTETLKEAKATAVADEALFKANNEVSLEVSALDKKEASFEMDHEGSESRELTGKFDVFMNAELSKPPTEIKAAGNSENISTYVEANKEDILSQVYDKMKFIKTGDATELHISLKPEELGEVAIKLVAEKGVITGKILVENNQVKSLIESNMPQLKENLKEHNVNIAALNVSVELNQGNLDFNQRFTQNSQNFSKKSVKRIEAISGTEEAAAIQQRLHTGELDLLA</sequence>
<dbReference type="STRING" id="36849.OXPF_17780"/>
<organism evidence="2 3">
    <name type="scientific">Oxobacter pfennigii</name>
    <dbReference type="NCBI Taxonomy" id="36849"/>
    <lineage>
        <taxon>Bacteria</taxon>
        <taxon>Bacillati</taxon>
        <taxon>Bacillota</taxon>
        <taxon>Clostridia</taxon>
        <taxon>Eubacteriales</taxon>
        <taxon>Clostridiaceae</taxon>
        <taxon>Oxobacter</taxon>
    </lineage>
</organism>
<dbReference type="AlphaFoldDB" id="A0A0P8W7Q6"/>
<dbReference type="InterPro" id="IPR038610">
    <property type="entry name" value="FliK-like_C_sf"/>
</dbReference>
<keyword evidence="3" id="KW-1185">Reference proteome</keyword>
<dbReference type="RefSeq" id="WP_054874830.1">
    <property type="nucleotide sequence ID" value="NZ_LKET01000029.1"/>
</dbReference>
<evidence type="ECO:0000259" key="1">
    <source>
        <dbReference type="Pfam" id="PF02120"/>
    </source>
</evidence>